<proteinExistence type="inferred from homology"/>
<evidence type="ECO:0000256" key="2">
    <source>
        <dbReference type="ARBA" id="ARBA00019841"/>
    </source>
</evidence>
<reference evidence="10" key="2">
    <citation type="journal article" date="2021" name="PeerJ">
        <title>Extensive microbial diversity within the chicken gut microbiome revealed by metagenomics and culture.</title>
        <authorList>
            <person name="Gilroy R."/>
            <person name="Ravi A."/>
            <person name="Getino M."/>
            <person name="Pursley I."/>
            <person name="Horton D.L."/>
            <person name="Alikhan N.F."/>
            <person name="Baker D."/>
            <person name="Gharbi K."/>
            <person name="Hall N."/>
            <person name="Watson M."/>
            <person name="Adriaenssens E.M."/>
            <person name="Foster-Nyarko E."/>
            <person name="Jarju S."/>
            <person name="Secka A."/>
            <person name="Antonio M."/>
            <person name="Oren A."/>
            <person name="Chaudhuri R.R."/>
            <person name="La Ragione R."/>
            <person name="Hildebrand F."/>
            <person name="Pallen M.J."/>
        </authorList>
    </citation>
    <scope>NUCLEOTIDE SEQUENCE</scope>
    <source>
        <strain evidence="10">20514</strain>
    </source>
</reference>
<evidence type="ECO:0000259" key="7">
    <source>
        <dbReference type="Pfam" id="PF01368"/>
    </source>
</evidence>
<dbReference type="InterPro" id="IPR001667">
    <property type="entry name" value="DDH_dom"/>
</dbReference>
<evidence type="ECO:0000256" key="3">
    <source>
        <dbReference type="ARBA" id="ARBA00022722"/>
    </source>
</evidence>
<protein>
    <recommendedName>
        <fullName evidence="2">Single-stranded-DNA-specific exonuclease RecJ</fullName>
    </recommendedName>
</protein>
<dbReference type="InterPro" id="IPR051673">
    <property type="entry name" value="SSDNA_exonuclease_RecJ"/>
</dbReference>
<comment type="caution">
    <text evidence="10">The sequence shown here is derived from an EMBL/GenBank/DDBJ whole genome shotgun (WGS) entry which is preliminary data.</text>
</comment>
<evidence type="ECO:0000256" key="6">
    <source>
        <dbReference type="SAM" id="Coils"/>
    </source>
</evidence>
<dbReference type="Pfam" id="PF01368">
    <property type="entry name" value="DHH"/>
    <property type="match status" value="1"/>
</dbReference>
<dbReference type="PANTHER" id="PTHR30255:SF2">
    <property type="entry name" value="SINGLE-STRANDED-DNA-SPECIFIC EXONUCLEASE RECJ"/>
    <property type="match status" value="1"/>
</dbReference>
<dbReference type="InterPro" id="IPR003156">
    <property type="entry name" value="DHHA1_dom"/>
</dbReference>
<dbReference type="PANTHER" id="PTHR30255">
    <property type="entry name" value="SINGLE-STRANDED-DNA-SPECIFIC EXONUCLEASE RECJ"/>
    <property type="match status" value="1"/>
</dbReference>
<dbReference type="InterPro" id="IPR038763">
    <property type="entry name" value="DHH_sf"/>
</dbReference>
<feature type="domain" description="DHHA1" evidence="8">
    <location>
        <begin position="354"/>
        <end position="447"/>
    </location>
</feature>
<feature type="domain" description="DDH" evidence="7">
    <location>
        <begin position="83"/>
        <end position="230"/>
    </location>
</feature>
<dbReference type="InterPro" id="IPR041122">
    <property type="entry name" value="RecJ_OB"/>
</dbReference>
<dbReference type="Proteomes" id="UP000810252">
    <property type="component" value="Unassembled WGS sequence"/>
</dbReference>
<evidence type="ECO:0000313" key="11">
    <source>
        <dbReference type="Proteomes" id="UP000810252"/>
    </source>
</evidence>
<evidence type="ECO:0000259" key="9">
    <source>
        <dbReference type="Pfam" id="PF17768"/>
    </source>
</evidence>
<keyword evidence="3" id="KW-0540">Nuclease</keyword>
<keyword evidence="5 10" id="KW-0269">Exonuclease</keyword>
<evidence type="ECO:0000313" key="10">
    <source>
        <dbReference type="EMBL" id="MBO8449267.1"/>
    </source>
</evidence>
<dbReference type="NCBIfam" id="TIGR00644">
    <property type="entry name" value="recJ"/>
    <property type="match status" value="1"/>
</dbReference>
<feature type="coiled-coil region" evidence="6">
    <location>
        <begin position="313"/>
        <end position="340"/>
    </location>
</feature>
<organism evidence="10 11">
    <name type="scientific">Candidatus Cryptobacteroides merdigallinarum</name>
    <dbReference type="NCBI Taxonomy" id="2840770"/>
    <lineage>
        <taxon>Bacteria</taxon>
        <taxon>Pseudomonadati</taxon>
        <taxon>Bacteroidota</taxon>
        <taxon>Bacteroidia</taxon>
        <taxon>Bacteroidales</taxon>
        <taxon>Candidatus Cryptobacteroides</taxon>
    </lineage>
</organism>
<dbReference type="Gene3D" id="3.10.310.30">
    <property type="match status" value="1"/>
</dbReference>
<dbReference type="Pfam" id="PF17768">
    <property type="entry name" value="RecJ_OB"/>
    <property type="match status" value="1"/>
</dbReference>
<evidence type="ECO:0000256" key="5">
    <source>
        <dbReference type="ARBA" id="ARBA00022839"/>
    </source>
</evidence>
<dbReference type="GO" id="GO:0006281">
    <property type="term" value="P:DNA repair"/>
    <property type="evidence" value="ECO:0007669"/>
    <property type="project" value="InterPro"/>
</dbReference>
<evidence type="ECO:0000259" key="8">
    <source>
        <dbReference type="Pfam" id="PF02272"/>
    </source>
</evidence>
<dbReference type="SUPFAM" id="SSF64182">
    <property type="entry name" value="DHH phosphoesterases"/>
    <property type="match status" value="1"/>
</dbReference>
<accession>A0A9D9HGL4</accession>
<gene>
    <name evidence="10" type="primary">recJ</name>
    <name evidence="10" type="ORF">IAC29_08360</name>
</gene>
<dbReference type="AlphaFoldDB" id="A0A9D9HGL4"/>
<keyword evidence="4" id="KW-0378">Hydrolase</keyword>
<dbReference type="InterPro" id="IPR004610">
    <property type="entry name" value="RecJ"/>
</dbReference>
<dbReference type="EMBL" id="JADIMQ010000117">
    <property type="protein sequence ID" value="MBO8449267.1"/>
    <property type="molecule type" value="Genomic_DNA"/>
</dbReference>
<evidence type="ECO:0000256" key="1">
    <source>
        <dbReference type="ARBA" id="ARBA00005915"/>
    </source>
</evidence>
<sequence>MVKERKWIMKETADAETVSRLTSELGIDSVLAGLLVQRGIRSFAEARAFFRPDLGDLHDPFLMKDMDKAVERIRRAVEEGTPILVYGDYDVDGTTAVSLVYSFLKKITPGVDFYIPDRYDEGYGVSFKGIDWAAEHGFGLIITLDCGIKANDKVLYAAEKGVDMIICDHHLPEDELPRAVAVLDPKRADCSYPFDDLSGCGVGFKLVQAYSSRYGIPFSSLVSLLDLLVISIAADLVSVTGENRILAHYGLKQLNENPRTGIYAMIRLSGLEPGHVTIDDIVFKIGPRINAAGRMESGRVAVELLTATGEAEAERIGSEINKYNNERKSIDREITQEALEMVQSGACLSSGNATIVYNPSWHKGVVGIVASRLVEAFYKPTIVFSKSQVNGLVTGSARSVHGFDLYDAIESCSDLLENFGGHLYAAGLTLKEENLPAFCRRIEDFIGKNITPQMLTPVIYVDSALNFDRITPKFVRILKQFQPFGPGNTAPVFLTENVYDNGNGRRVGADAGHLKLELIQESQPYRHISAIAFNKASHFDHIKNGNPFDICYSIVENYYRGIANVQLRIRDIHDRDDFISGL</sequence>
<dbReference type="Gene3D" id="3.90.1640.30">
    <property type="match status" value="1"/>
</dbReference>
<dbReference type="GO" id="GO:0003676">
    <property type="term" value="F:nucleic acid binding"/>
    <property type="evidence" value="ECO:0007669"/>
    <property type="project" value="InterPro"/>
</dbReference>
<name>A0A9D9HGL4_9BACT</name>
<dbReference type="GO" id="GO:0006310">
    <property type="term" value="P:DNA recombination"/>
    <property type="evidence" value="ECO:0007669"/>
    <property type="project" value="InterPro"/>
</dbReference>
<comment type="similarity">
    <text evidence="1">Belongs to the RecJ family.</text>
</comment>
<reference evidence="10" key="1">
    <citation type="submission" date="2020-10" db="EMBL/GenBank/DDBJ databases">
        <authorList>
            <person name="Gilroy R."/>
        </authorList>
    </citation>
    <scope>NUCLEOTIDE SEQUENCE</scope>
    <source>
        <strain evidence="10">20514</strain>
    </source>
</reference>
<dbReference type="GO" id="GO:0008409">
    <property type="term" value="F:5'-3' exonuclease activity"/>
    <property type="evidence" value="ECO:0007669"/>
    <property type="project" value="InterPro"/>
</dbReference>
<feature type="domain" description="RecJ OB" evidence="9">
    <location>
        <begin position="461"/>
        <end position="571"/>
    </location>
</feature>
<dbReference type="Pfam" id="PF02272">
    <property type="entry name" value="DHHA1"/>
    <property type="match status" value="1"/>
</dbReference>
<keyword evidence="6" id="KW-0175">Coiled coil</keyword>
<evidence type="ECO:0000256" key="4">
    <source>
        <dbReference type="ARBA" id="ARBA00022801"/>
    </source>
</evidence>